<dbReference type="OrthoDB" id="5978526at2759"/>
<comment type="caution">
    <text evidence="4">The sequence shown here is derived from an EMBL/GenBank/DDBJ whole genome shotgun (WGS) entry which is preliminary data.</text>
</comment>
<protein>
    <submittedName>
        <fullName evidence="4">Unnamed protein product</fullName>
    </submittedName>
</protein>
<evidence type="ECO:0000259" key="3">
    <source>
        <dbReference type="Pfam" id="PF13359"/>
    </source>
</evidence>
<keyword evidence="2" id="KW-0479">Metal-binding</keyword>
<dbReference type="Pfam" id="PF13359">
    <property type="entry name" value="DDE_Tnp_4"/>
    <property type="match status" value="1"/>
</dbReference>
<dbReference type="AlphaFoldDB" id="A0A9W7CXX7"/>
<dbReference type="InterPro" id="IPR027806">
    <property type="entry name" value="HARBI1_dom"/>
</dbReference>
<name>A0A9W7CXX7_9STRA</name>
<evidence type="ECO:0000313" key="4">
    <source>
        <dbReference type="EMBL" id="GMF48201.1"/>
    </source>
</evidence>
<organism evidence="4 5">
    <name type="scientific">Phytophthora fragariaefolia</name>
    <dbReference type="NCBI Taxonomy" id="1490495"/>
    <lineage>
        <taxon>Eukaryota</taxon>
        <taxon>Sar</taxon>
        <taxon>Stramenopiles</taxon>
        <taxon>Oomycota</taxon>
        <taxon>Peronosporomycetes</taxon>
        <taxon>Peronosporales</taxon>
        <taxon>Peronosporaceae</taxon>
        <taxon>Phytophthora</taxon>
    </lineage>
</organism>
<comment type="cofactor">
    <cofactor evidence="1">
        <name>a divalent metal cation</name>
        <dbReference type="ChEBI" id="CHEBI:60240"/>
    </cofactor>
</comment>
<reference evidence="4" key="1">
    <citation type="submission" date="2023-04" db="EMBL/GenBank/DDBJ databases">
        <title>Phytophthora fragariaefolia NBRC 109709.</title>
        <authorList>
            <person name="Ichikawa N."/>
            <person name="Sato H."/>
            <person name="Tonouchi N."/>
        </authorList>
    </citation>
    <scope>NUCLEOTIDE SEQUENCE</scope>
    <source>
        <strain evidence="4">NBRC 109709</strain>
    </source>
</reference>
<evidence type="ECO:0000256" key="2">
    <source>
        <dbReference type="ARBA" id="ARBA00022723"/>
    </source>
</evidence>
<evidence type="ECO:0000313" key="5">
    <source>
        <dbReference type="Proteomes" id="UP001165121"/>
    </source>
</evidence>
<accession>A0A9W7CXX7</accession>
<dbReference type="EMBL" id="BSXT01002289">
    <property type="protein sequence ID" value="GMF48201.1"/>
    <property type="molecule type" value="Genomic_DNA"/>
</dbReference>
<evidence type="ECO:0000256" key="1">
    <source>
        <dbReference type="ARBA" id="ARBA00001968"/>
    </source>
</evidence>
<sequence length="269" mass="29862">MQSSRRLAGYRIALASLMGPFVRSARPTWYQEQAYSGHKKVHCTKFQRITLANGLTVSLVGPFEGRRHDAYMLRKSEMAQKMTRYLSDVIFGDQGYPLRSWLITPFASAASTPLQLRFSRDLSRARIASLLFGSTVCRVVAAETKLASTSGANCRPWLYLADLTTEGPVDDAQYISDEEINFSRTNRIFLAGPEAMKTARVAGAATRATMKPNSKMPATMGALTRAMTKTAIEVTSTTSKAMKRKLVMRTSDIQPYLGKRQVLLTINSE</sequence>
<dbReference type="GO" id="GO:0046872">
    <property type="term" value="F:metal ion binding"/>
    <property type="evidence" value="ECO:0007669"/>
    <property type="project" value="UniProtKB-KW"/>
</dbReference>
<feature type="domain" description="DDE Tnp4" evidence="3">
    <location>
        <begin position="25"/>
        <end position="128"/>
    </location>
</feature>
<keyword evidence="5" id="KW-1185">Reference proteome</keyword>
<dbReference type="Proteomes" id="UP001165121">
    <property type="component" value="Unassembled WGS sequence"/>
</dbReference>
<proteinExistence type="predicted"/>
<gene>
    <name evidence="4" type="ORF">Pfra01_001851600</name>
</gene>